<accession>A0A227J5J6</accession>
<dbReference type="Proteomes" id="UP000214596">
    <property type="component" value="Unassembled WGS sequence"/>
</dbReference>
<evidence type="ECO:0000313" key="2">
    <source>
        <dbReference type="EMBL" id="OXE29685.1"/>
    </source>
</evidence>
<evidence type="ECO:0000256" key="1">
    <source>
        <dbReference type="SAM" id="MobiDB-lite"/>
    </source>
</evidence>
<feature type="region of interest" description="Disordered" evidence="1">
    <location>
        <begin position="1"/>
        <end position="21"/>
    </location>
</feature>
<feature type="compositionally biased region" description="Polar residues" evidence="1">
    <location>
        <begin position="1"/>
        <end position="13"/>
    </location>
</feature>
<proteinExistence type="predicted"/>
<dbReference type="EMBL" id="NIXT01002998">
    <property type="protein sequence ID" value="OXE29685.1"/>
    <property type="molecule type" value="Genomic_DNA"/>
</dbReference>
<reference evidence="2 3" key="1">
    <citation type="journal article" date="2017" name="Appl. Environ. Microbiol.">
        <title>Parallel evolution of two clades of a major Atlantic endemic Vibrio parahaemolyticus pathogen lineage by independent acquisition of related pathogenicity islands.</title>
        <authorList>
            <person name="Xu F."/>
            <person name="Gonzalez-Escalona N."/>
            <person name="Drees K.P."/>
            <person name="Sebra R.P."/>
            <person name="Cooper V.S."/>
            <person name="Jones S.H."/>
            <person name="Whistler C.A."/>
        </authorList>
    </citation>
    <scope>NUCLEOTIDE SEQUENCE [LARGE SCALE GENOMIC DNA]</scope>
    <source>
        <strain evidence="2 3">MAVP-3</strain>
    </source>
</reference>
<protein>
    <submittedName>
        <fullName evidence="2">Uncharacterized protein</fullName>
    </submittedName>
</protein>
<evidence type="ECO:0000313" key="3">
    <source>
        <dbReference type="Proteomes" id="UP000214596"/>
    </source>
</evidence>
<sequence length="21" mass="2590">YSQNSNRHTLNQDISERDKKR</sequence>
<dbReference type="AlphaFoldDB" id="A0A227J5J6"/>
<name>A0A227J5J6_VIBPH</name>
<organism evidence="2 3">
    <name type="scientific">Vibrio parahaemolyticus</name>
    <dbReference type="NCBI Taxonomy" id="670"/>
    <lineage>
        <taxon>Bacteria</taxon>
        <taxon>Pseudomonadati</taxon>
        <taxon>Pseudomonadota</taxon>
        <taxon>Gammaproteobacteria</taxon>
        <taxon>Vibrionales</taxon>
        <taxon>Vibrionaceae</taxon>
        <taxon>Vibrio</taxon>
    </lineage>
</organism>
<feature type="non-terminal residue" evidence="2">
    <location>
        <position position="1"/>
    </location>
</feature>
<comment type="caution">
    <text evidence="2">The sequence shown here is derived from an EMBL/GenBank/DDBJ whole genome shotgun (WGS) entry which is preliminary data.</text>
</comment>
<gene>
    <name evidence="2" type="ORF">CA163_27335</name>
</gene>